<dbReference type="RefSeq" id="WP_116725336.1">
    <property type="nucleotide sequence ID" value="NZ_QCZI01000013.1"/>
</dbReference>
<evidence type="ECO:0000313" key="2">
    <source>
        <dbReference type="Proteomes" id="UP000245449"/>
    </source>
</evidence>
<keyword evidence="2" id="KW-1185">Reference proteome</keyword>
<reference evidence="1 2" key="1">
    <citation type="submission" date="2018-04" db="EMBL/GenBank/DDBJ databases">
        <title>Flavobacterium sp. nov., isolated from glacier ice.</title>
        <authorList>
            <person name="Liu Q."/>
            <person name="Xin Y.-H."/>
        </authorList>
    </citation>
    <scope>NUCLEOTIDE SEQUENCE [LARGE SCALE GENOMIC DNA]</scope>
    <source>
        <strain evidence="1 2">RB1R5</strain>
    </source>
</reference>
<dbReference type="OrthoDB" id="1445232at2"/>
<gene>
    <name evidence="1" type="ORF">DB895_10565</name>
</gene>
<dbReference type="AlphaFoldDB" id="A0A2U1JHP6"/>
<sequence>MKKKLVGLNWVLTVAVLFSILFQSIDSYGHFAKLRTEKQCLHEYHSNAEITHQHHHLDHCFACEFTFSSFISSEIFTFQPLLTFQKKKSLRNIDELIVSFSGNSNSLRGPPPYFIV</sequence>
<comment type="caution">
    <text evidence="1">The sequence shown here is derived from an EMBL/GenBank/DDBJ whole genome shotgun (WGS) entry which is preliminary data.</text>
</comment>
<evidence type="ECO:0000313" key="1">
    <source>
        <dbReference type="EMBL" id="PWA04524.1"/>
    </source>
</evidence>
<dbReference type="Proteomes" id="UP000245449">
    <property type="component" value="Unassembled WGS sequence"/>
</dbReference>
<proteinExistence type="predicted"/>
<accession>A0A2U1JHP6</accession>
<organism evidence="1 2">
    <name type="scientific">Flavobacterium psychrotolerans</name>
    <dbReference type="NCBI Taxonomy" id="2169410"/>
    <lineage>
        <taxon>Bacteria</taxon>
        <taxon>Pseudomonadati</taxon>
        <taxon>Bacteroidota</taxon>
        <taxon>Flavobacteriia</taxon>
        <taxon>Flavobacteriales</taxon>
        <taxon>Flavobacteriaceae</taxon>
        <taxon>Flavobacterium</taxon>
    </lineage>
</organism>
<protein>
    <recommendedName>
        <fullName evidence="3">DUF2946 domain-containing protein</fullName>
    </recommendedName>
</protein>
<name>A0A2U1JHP6_9FLAO</name>
<dbReference type="EMBL" id="QCZI01000013">
    <property type="protein sequence ID" value="PWA04524.1"/>
    <property type="molecule type" value="Genomic_DNA"/>
</dbReference>
<evidence type="ECO:0008006" key="3">
    <source>
        <dbReference type="Google" id="ProtNLM"/>
    </source>
</evidence>